<dbReference type="PROSITE" id="PS51257">
    <property type="entry name" value="PROKAR_LIPOPROTEIN"/>
    <property type="match status" value="1"/>
</dbReference>
<dbReference type="AlphaFoldDB" id="A0A1I4LPT3"/>
<proteinExistence type="predicted"/>
<dbReference type="RefSeq" id="WP_090926635.1">
    <property type="nucleotide sequence ID" value="NZ_FOTY01000008.1"/>
</dbReference>
<evidence type="ECO:0000256" key="1">
    <source>
        <dbReference type="SAM" id="SignalP"/>
    </source>
</evidence>
<evidence type="ECO:0000313" key="3">
    <source>
        <dbReference type="Proteomes" id="UP000199668"/>
    </source>
</evidence>
<evidence type="ECO:0008006" key="4">
    <source>
        <dbReference type="Google" id="ProtNLM"/>
    </source>
</evidence>
<accession>A0A1I4LPT3</accession>
<name>A0A1I4LPT3_9BACI</name>
<sequence>MKFLLPLLACIVIMLSSCSIEPERNGENGTTSVSYQAWVRVNGIVYQSQGSQNNGKYTRDEKIGEVKYNLPPDKSIKENFASNYAEEGAAIYAVQDRRNILLVEGESGSYEVFSHRED</sequence>
<protein>
    <recommendedName>
        <fullName evidence="4">Lipoprotein</fullName>
    </recommendedName>
</protein>
<reference evidence="2 3" key="1">
    <citation type="submission" date="2016-10" db="EMBL/GenBank/DDBJ databases">
        <authorList>
            <person name="de Groot N.N."/>
        </authorList>
    </citation>
    <scope>NUCLEOTIDE SEQUENCE [LARGE SCALE GENOMIC DNA]</scope>
    <source>
        <strain evidence="2 3">CGMCC 1.6134</strain>
    </source>
</reference>
<feature type="signal peptide" evidence="1">
    <location>
        <begin position="1"/>
        <end position="19"/>
    </location>
</feature>
<feature type="chain" id="PRO_5039528719" description="Lipoprotein" evidence="1">
    <location>
        <begin position="20"/>
        <end position="118"/>
    </location>
</feature>
<keyword evidence="3" id="KW-1185">Reference proteome</keyword>
<dbReference type="OrthoDB" id="2429070at2"/>
<keyword evidence="1" id="KW-0732">Signal</keyword>
<evidence type="ECO:0000313" key="2">
    <source>
        <dbReference type="EMBL" id="SFL92577.1"/>
    </source>
</evidence>
<gene>
    <name evidence="2" type="ORF">SAMN04488054_10876</name>
</gene>
<dbReference type="Proteomes" id="UP000199668">
    <property type="component" value="Unassembled WGS sequence"/>
</dbReference>
<organism evidence="2 3">
    <name type="scientific">Salibacterium qingdaonense</name>
    <dbReference type="NCBI Taxonomy" id="266892"/>
    <lineage>
        <taxon>Bacteria</taxon>
        <taxon>Bacillati</taxon>
        <taxon>Bacillota</taxon>
        <taxon>Bacilli</taxon>
        <taxon>Bacillales</taxon>
        <taxon>Bacillaceae</taxon>
    </lineage>
</organism>
<dbReference type="EMBL" id="FOTY01000008">
    <property type="protein sequence ID" value="SFL92577.1"/>
    <property type="molecule type" value="Genomic_DNA"/>
</dbReference>